<evidence type="ECO:0000256" key="1">
    <source>
        <dbReference type="SAM" id="MobiDB-lite"/>
    </source>
</evidence>
<evidence type="ECO:0000313" key="2">
    <source>
        <dbReference type="EMBL" id="OAF69527.1"/>
    </source>
</evidence>
<dbReference type="AlphaFoldDB" id="A0A177B5E8"/>
<feature type="compositionally biased region" description="Low complexity" evidence="1">
    <location>
        <begin position="55"/>
        <end position="69"/>
    </location>
</feature>
<evidence type="ECO:0000313" key="3">
    <source>
        <dbReference type="Proteomes" id="UP000078046"/>
    </source>
</evidence>
<feature type="compositionally biased region" description="Basic and acidic residues" evidence="1">
    <location>
        <begin position="451"/>
        <end position="471"/>
    </location>
</feature>
<protein>
    <recommendedName>
        <fullName evidence="4">RRM domain-containing protein</fullName>
    </recommendedName>
</protein>
<feature type="region of interest" description="Disordered" evidence="1">
    <location>
        <begin position="276"/>
        <end position="326"/>
    </location>
</feature>
<comment type="caution">
    <text evidence="2">The sequence shown here is derived from an EMBL/GenBank/DDBJ whole genome shotgun (WGS) entry which is preliminary data.</text>
</comment>
<organism evidence="2 3">
    <name type="scientific">Intoshia linei</name>
    <dbReference type="NCBI Taxonomy" id="1819745"/>
    <lineage>
        <taxon>Eukaryota</taxon>
        <taxon>Metazoa</taxon>
        <taxon>Spiralia</taxon>
        <taxon>Lophotrochozoa</taxon>
        <taxon>Mesozoa</taxon>
        <taxon>Orthonectida</taxon>
        <taxon>Rhopaluridae</taxon>
        <taxon>Intoshia</taxon>
    </lineage>
</organism>
<sequence length="471" mass="54054">MDQNIADVVKSTEQLNIDKNVTNLNENNSCSQVVDCVETGDSPSSSEQKAECESQTNTTVNDDQTTDATSTNDAQGSDCKSDNWQTEEDKLKKPTIPPLQLFTCLDKPIKKKKKQRKRNENFTIVLDNWNVNSDNLPTQPIANQPPKIDTSLVSNVPPFIAYIGTARMELNNEDLKRFFLGIDIKNVTQHKTESSTGFARESIVCVEFTTRQFLIQATKYDGCSQKNREVYIKLTLEELVRDLEKNRNRHAPGRDYNNSTINRNWIKDKVDFQKNIRGPMNRNVGNKRYDNRNDQRFDKRGDNRNDKYGQKDYNSFGNFNRSYNNRAPVKNYNQTVATQDPPKNVETTYKSGMAPPQNFSSVKGASDSNIFGLAKPVDTNRKKIVLEKPKPKPKEEVKFYQPSGNRYNSDTFTNNKGSFGQKKSSIQNNSTYYGRVNTTEHSKNTQYQDRNPFESKRSEYKKRGDNRNIQK</sequence>
<feature type="compositionally biased region" description="Polar residues" evidence="1">
    <location>
        <begin position="402"/>
        <end position="437"/>
    </location>
</feature>
<keyword evidence="3" id="KW-1185">Reference proteome</keyword>
<feature type="region of interest" description="Disordered" evidence="1">
    <location>
        <begin position="391"/>
        <end position="471"/>
    </location>
</feature>
<feature type="compositionally biased region" description="Polar residues" evidence="1">
    <location>
        <begin position="312"/>
        <end position="326"/>
    </location>
</feature>
<evidence type="ECO:0008006" key="4">
    <source>
        <dbReference type="Google" id="ProtNLM"/>
    </source>
</evidence>
<reference evidence="2 3" key="1">
    <citation type="submission" date="2016-04" db="EMBL/GenBank/DDBJ databases">
        <title>The genome of Intoshia linei affirms orthonectids as highly simplified spiralians.</title>
        <authorList>
            <person name="Mikhailov K.V."/>
            <person name="Slusarev G.S."/>
            <person name="Nikitin M.A."/>
            <person name="Logacheva M.D."/>
            <person name="Penin A."/>
            <person name="Aleoshin V."/>
            <person name="Panchin Y.V."/>
        </authorList>
    </citation>
    <scope>NUCLEOTIDE SEQUENCE [LARGE SCALE GENOMIC DNA]</scope>
    <source>
        <strain evidence="2">Intl2013</strain>
        <tissue evidence="2">Whole animal</tissue>
    </source>
</reference>
<gene>
    <name evidence="2" type="ORF">A3Q56_02725</name>
</gene>
<name>A0A177B5E8_9BILA</name>
<feature type="region of interest" description="Disordered" evidence="1">
    <location>
        <begin position="37"/>
        <end position="92"/>
    </location>
</feature>
<dbReference type="EMBL" id="LWCA01000268">
    <property type="protein sequence ID" value="OAF69527.1"/>
    <property type="molecule type" value="Genomic_DNA"/>
</dbReference>
<feature type="compositionally biased region" description="Basic and acidic residues" evidence="1">
    <location>
        <begin position="287"/>
        <end position="310"/>
    </location>
</feature>
<dbReference type="Proteomes" id="UP000078046">
    <property type="component" value="Unassembled WGS sequence"/>
</dbReference>
<proteinExistence type="predicted"/>
<accession>A0A177B5E8</accession>